<dbReference type="Proteomes" id="UP000268094">
    <property type="component" value="Unassembled WGS sequence"/>
</dbReference>
<sequence length="122" mass="13308">MTQEKKGEKVQLQPVGKPPKPIPPDSGAGAEPLRDDDLLIVDEQGGFCRVQRTTYLQHEINANSPELKRMISQMRFLTGLGVVLADLPSGSLTDVDCACYLVNLAGIRGPESPSKNEREHPT</sequence>
<dbReference type="RefSeq" id="WP_120541206.1">
    <property type="nucleotide sequence ID" value="NZ_RAVZ01000082.1"/>
</dbReference>
<name>A0A3A8IY75_9BACT</name>
<comment type="caution">
    <text evidence="2">The sequence shown here is derived from an EMBL/GenBank/DDBJ whole genome shotgun (WGS) entry which is preliminary data.</text>
</comment>
<reference evidence="3" key="1">
    <citation type="submission" date="2018-09" db="EMBL/GenBank/DDBJ databases">
        <authorList>
            <person name="Livingstone P.G."/>
            <person name="Whitworth D.E."/>
        </authorList>
    </citation>
    <scope>NUCLEOTIDE SEQUENCE [LARGE SCALE GENOMIC DNA]</scope>
    <source>
        <strain evidence="3">CA054A</strain>
    </source>
</reference>
<dbReference type="AlphaFoldDB" id="A0A3A8IY75"/>
<dbReference type="EMBL" id="RAVZ01000082">
    <property type="protein sequence ID" value="RKG88417.1"/>
    <property type="molecule type" value="Genomic_DNA"/>
</dbReference>
<organism evidence="2 3">
    <name type="scientific">Corallococcus terminator</name>
    <dbReference type="NCBI Taxonomy" id="2316733"/>
    <lineage>
        <taxon>Bacteria</taxon>
        <taxon>Pseudomonadati</taxon>
        <taxon>Myxococcota</taxon>
        <taxon>Myxococcia</taxon>
        <taxon>Myxococcales</taxon>
        <taxon>Cystobacterineae</taxon>
        <taxon>Myxococcaceae</taxon>
        <taxon>Corallococcus</taxon>
    </lineage>
</organism>
<evidence type="ECO:0000256" key="1">
    <source>
        <dbReference type="SAM" id="MobiDB-lite"/>
    </source>
</evidence>
<accession>A0A3A8IY75</accession>
<protein>
    <submittedName>
        <fullName evidence="2">Uncharacterized protein</fullName>
    </submittedName>
</protein>
<evidence type="ECO:0000313" key="3">
    <source>
        <dbReference type="Proteomes" id="UP000268094"/>
    </source>
</evidence>
<feature type="region of interest" description="Disordered" evidence="1">
    <location>
        <begin position="1"/>
        <end position="34"/>
    </location>
</feature>
<evidence type="ECO:0000313" key="2">
    <source>
        <dbReference type="EMBL" id="RKG88417.1"/>
    </source>
</evidence>
<gene>
    <name evidence="2" type="ORF">D7V88_14365</name>
</gene>
<keyword evidence="3" id="KW-1185">Reference proteome</keyword>
<proteinExistence type="predicted"/>